<dbReference type="EMBL" id="ATBP01001652">
    <property type="protein sequence ID" value="ETR66937.1"/>
    <property type="molecule type" value="Genomic_DNA"/>
</dbReference>
<gene>
    <name evidence="1" type="ORF">OMM_12158</name>
</gene>
<protein>
    <submittedName>
        <fullName evidence="1">Uncharacterized protein</fullName>
    </submittedName>
</protein>
<dbReference type="Proteomes" id="UP000189670">
    <property type="component" value="Unassembled WGS sequence"/>
</dbReference>
<proteinExistence type="predicted"/>
<evidence type="ECO:0000313" key="1">
    <source>
        <dbReference type="EMBL" id="ETR66937.1"/>
    </source>
</evidence>
<organism evidence="1 2">
    <name type="scientific">Candidatus Magnetoglobus multicellularis str. Araruama</name>
    <dbReference type="NCBI Taxonomy" id="890399"/>
    <lineage>
        <taxon>Bacteria</taxon>
        <taxon>Pseudomonadati</taxon>
        <taxon>Thermodesulfobacteriota</taxon>
        <taxon>Desulfobacteria</taxon>
        <taxon>Desulfobacterales</taxon>
        <taxon>Desulfobacteraceae</taxon>
        <taxon>Candidatus Magnetoglobus</taxon>
    </lineage>
</organism>
<reference evidence="2" key="1">
    <citation type="submission" date="2012-11" db="EMBL/GenBank/DDBJ databases">
        <authorList>
            <person name="Lucero-Rivera Y.E."/>
            <person name="Tovar-Ramirez D."/>
        </authorList>
    </citation>
    <scope>NUCLEOTIDE SEQUENCE [LARGE SCALE GENOMIC DNA]</scope>
    <source>
        <strain evidence="2">Araruama</strain>
    </source>
</reference>
<comment type="caution">
    <text evidence="1">The sequence shown here is derived from an EMBL/GenBank/DDBJ whole genome shotgun (WGS) entry which is preliminary data.</text>
</comment>
<dbReference type="AlphaFoldDB" id="A0A1V1NWG3"/>
<evidence type="ECO:0000313" key="2">
    <source>
        <dbReference type="Proteomes" id="UP000189670"/>
    </source>
</evidence>
<sequence length="77" mass="8902">MEDFDEALDNEGESVKYVVVSAKGFTALQLSISDYNPSIDHYCRTSNTILYRWIEVLRSRSLSGYDFDVITREKDEV</sequence>
<accession>A0A1V1NWG3</accession>
<name>A0A1V1NWG3_9BACT</name>